<reference evidence="1" key="1">
    <citation type="journal article" date="2011" name="J. Bacteriol.">
        <title>Genome Sequence of an Erwinia amylovora Strain with Pathogenicity Restricted to Rubus Plants.</title>
        <authorList>
            <person name="Powney R."/>
            <person name="Smits T.H."/>
            <person name="Sawbridge T."/>
            <person name="Frey B."/>
            <person name="Blom J."/>
            <person name="Frey J.E."/>
            <person name="Plummer K.M."/>
            <person name="Beer S.V."/>
            <person name="Luck J."/>
            <person name="Duffy B."/>
            <person name="Rodoni B."/>
        </authorList>
    </citation>
    <scope>NUCLEOTIDE SEQUENCE</scope>
    <source>
        <strain evidence="1">ATCC BAA-2158</strain>
    </source>
</reference>
<sequence length="30" mass="2983">MQGELFFLAGEASQVVPGSLVMSSTGGLIG</sequence>
<organism evidence="1">
    <name type="scientific">Erwinia amylovora ATCC BAA-2158</name>
    <dbReference type="NCBI Taxonomy" id="889211"/>
    <lineage>
        <taxon>Bacteria</taxon>
        <taxon>Pseudomonadati</taxon>
        <taxon>Pseudomonadota</taxon>
        <taxon>Gammaproteobacteria</taxon>
        <taxon>Enterobacterales</taxon>
        <taxon>Erwiniaceae</taxon>
        <taxon>Erwinia</taxon>
    </lineage>
</organism>
<dbReference type="EMBL" id="FR719190">
    <property type="protein sequence ID" value="CBX80420.1"/>
    <property type="molecule type" value="Genomic_DNA"/>
</dbReference>
<protein>
    <submittedName>
        <fullName evidence="1">Uncharacterized protein</fullName>
    </submittedName>
</protein>
<name>E5B4L7_ERWAM</name>
<gene>
    <name evidence="1" type="ORF">EAIL5_1600</name>
</gene>
<accession>E5B4L7</accession>
<dbReference type="AlphaFoldDB" id="E5B4L7"/>
<proteinExistence type="predicted"/>
<evidence type="ECO:0000313" key="1">
    <source>
        <dbReference type="EMBL" id="CBX80420.1"/>
    </source>
</evidence>